<name>A0ABQ5U6H7_9PROT</name>
<dbReference type="InterPro" id="IPR001647">
    <property type="entry name" value="HTH_TetR"/>
</dbReference>
<feature type="domain" description="HTH tetR-type" evidence="5">
    <location>
        <begin position="5"/>
        <end position="65"/>
    </location>
</feature>
<keyword evidence="3" id="KW-0804">Transcription</keyword>
<evidence type="ECO:0000256" key="2">
    <source>
        <dbReference type="ARBA" id="ARBA00023125"/>
    </source>
</evidence>
<dbReference type="Pfam" id="PF00440">
    <property type="entry name" value="TetR_N"/>
    <property type="match status" value="1"/>
</dbReference>
<dbReference type="PANTHER" id="PTHR47506:SF1">
    <property type="entry name" value="HTH-TYPE TRANSCRIPTIONAL REGULATOR YJDC"/>
    <property type="match status" value="1"/>
</dbReference>
<evidence type="ECO:0000313" key="7">
    <source>
        <dbReference type="Proteomes" id="UP001161409"/>
    </source>
</evidence>
<keyword evidence="1" id="KW-0805">Transcription regulation</keyword>
<comment type="caution">
    <text evidence="6">The sequence shown here is derived from an EMBL/GenBank/DDBJ whole genome shotgun (WGS) entry which is preliminary data.</text>
</comment>
<accession>A0ABQ5U6H7</accession>
<dbReference type="RefSeq" id="WP_169561010.1">
    <property type="nucleotide sequence ID" value="NZ_BSNF01000008.1"/>
</dbReference>
<evidence type="ECO:0000259" key="5">
    <source>
        <dbReference type="PROSITE" id="PS50977"/>
    </source>
</evidence>
<dbReference type="PANTHER" id="PTHR47506">
    <property type="entry name" value="TRANSCRIPTIONAL REGULATORY PROTEIN"/>
    <property type="match status" value="1"/>
</dbReference>
<dbReference type="SUPFAM" id="SSF46689">
    <property type="entry name" value="Homeodomain-like"/>
    <property type="match status" value="1"/>
</dbReference>
<dbReference type="Pfam" id="PF16925">
    <property type="entry name" value="TetR_C_13"/>
    <property type="match status" value="1"/>
</dbReference>
<dbReference type="EMBL" id="BSNF01000008">
    <property type="protein sequence ID" value="GLQ06912.1"/>
    <property type="molecule type" value="Genomic_DNA"/>
</dbReference>
<dbReference type="Gene3D" id="1.10.10.60">
    <property type="entry name" value="Homeodomain-like"/>
    <property type="match status" value="1"/>
</dbReference>
<dbReference type="Proteomes" id="UP001161409">
    <property type="component" value="Unassembled WGS sequence"/>
</dbReference>
<dbReference type="InterPro" id="IPR036271">
    <property type="entry name" value="Tet_transcr_reg_TetR-rel_C_sf"/>
</dbReference>
<reference evidence="6" key="2">
    <citation type="submission" date="2023-01" db="EMBL/GenBank/DDBJ databases">
        <title>Draft genome sequence of Sneathiella chinensis strain NBRC 103408.</title>
        <authorList>
            <person name="Sun Q."/>
            <person name="Mori K."/>
        </authorList>
    </citation>
    <scope>NUCLEOTIDE SEQUENCE</scope>
    <source>
        <strain evidence="6">NBRC 103408</strain>
    </source>
</reference>
<dbReference type="InterPro" id="IPR009057">
    <property type="entry name" value="Homeodomain-like_sf"/>
</dbReference>
<evidence type="ECO:0000256" key="3">
    <source>
        <dbReference type="ARBA" id="ARBA00023163"/>
    </source>
</evidence>
<dbReference type="InterPro" id="IPR011075">
    <property type="entry name" value="TetR_C"/>
</dbReference>
<keyword evidence="2 4" id="KW-0238">DNA-binding</keyword>
<feature type="DNA-binding region" description="H-T-H motif" evidence="4">
    <location>
        <begin position="28"/>
        <end position="47"/>
    </location>
</feature>
<dbReference type="SUPFAM" id="SSF48498">
    <property type="entry name" value="Tetracyclin repressor-like, C-terminal domain"/>
    <property type="match status" value="1"/>
</dbReference>
<evidence type="ECO:0000256" key="1">
    <source>
        <dbReference type="ARBA" id="ARBA00023015"/>
    </source>
</evidence>
<organism evidence="6 7">
    <name type="scientific">Sneathiella chinensis</name>
    <dbReference type="NCBI Taxonomy" id="349750"/>
    <lineage>
        <taxon>Bacteria</taxon>
        <taxon>Pseudomonadati</taxon>
        <taxon>Pseudomonadota</taxon>
        <taxon>Alphaproteobacteria</taxon>
        <taxon>Sneathiellales</taxon>
        <taxon>Sneathiellaceae</taxon>
        <taxon>Sneathiella</taxon>
    </lineage>
</organism>
<proteinExistence type="predicted"/>
<dbReference type="Gene3D" id="1.10.357.10">
    <property type="entry name" value="Tetracycline Repressor, domain 2"/>
    <property type="match status" value="1"/>
</dbReference>
<evidence type="ECO:0000256" key="4">
    <source>
        <dbReference type="PROSITE-ProRule" id="PRU00335"/>
    </source>
</evidence>
<sequence>MRPLEFDEDYVLTQAMRCFWRQGYAATSMRDLERATELATGSLYNSFGNKEQLFERCFDFYLERVSLRRVRDFLEAEQARAGIMNYFRDALKRPAETRSMGCLLVNTACDLDNHSGRIAEKARQTQTLIEGALKDAILRAQQQGDVPADKNPAQLAGDLALILSGIILKLKTDPNTDWHENSLDLVARLLD</sequence>
<protein>
    <recommendedName>
        <fullName evidence="5">HTH tetR-type domain-containing protein</fullName>
    </recommendedName>
</protein>
<keyword evidence="7" id="KW-1185">Reference proteome</keyword>
<evidence type="ECO:0000313" key="6">
    <source>
        <dbReference type="EMBL" id="GLQ06912.1"/>
    </source>
</evidence>
<dbReference type="PROSITE" id="PS50977">
    <property type="entry name" value="HTH_TETR_2"/>
    <property type="match status" value="1"/>
</dbReference>
<gene>
    <name evidence="6" type="ORF">GCM10007924_21330</name>
</gene>
<reference evidence="6" key="1">
    <citation type="journal article" date="2014" name="Int. J. Syst. Evol. Microbiol.">
        <title>Complete genome of a new Firmicutes species belonging to the dominant human colonic microbiota ('Ruminococcus bicirculans') reveals two chromosomes and a selective capacity to utilize plant glucans.</title>
        <authorList>
            <consortium name="NISC Comparative Sequencing Program"/>
            <person name="Wegmann U."/>
            <person name="Louis P."/>
            <person name="Goesmann A."/>
            <person name="Henrissat B."/>
            <person name="Duncan S.H."/>
            <person name="Flint H.J."/>
        </authorList>
    </citation>
    <scope>NUCLEOTIDE SEQUENCE</scope>
    <source>
        <strain evidence="6">NBRC 103408</strain>
    </source>
</reference>